<accession>A0A8E6B352</accession>
<reference evidence="1" key="1">
    <citation type="submission" date="2021-05" db="EMBL/GenBank/DDBJ databases">
        <title>Complete genome sequence of the cellulolytic planctomycete Telmatocola sphagniphila SP2T and characterization of the first cellulase from planctomycetes.</title>
        <authorList>
            <person name="Rakitin A.L."/>
            <person name="Beletsky A.V."/>
            <person name="Naumoff D.G."/>
            <person name="Kulichevskaya I.S."/>
            <person name="Mardanov A.V."/>
            <person name="Ravin N.V."/>
            <person name="Dedysh S.N."/>
        </authorList>
    </citation>
    <scope>NUCLEOTIDE SEQUENCE</scope>
    <source>
        <strain evidence="1">SP2T</strain>
    </source>
</reference>
<name>A0A8E6B352_9BACT</name>
<organism evidence="1 2">
    <name type="scientific">Telmatocola sphagniphila</name>
    <dbReference type="NCBI Taxonomy" id="1123043"/>
    <lineage>
        <taxon>Bacteria</taxon>
        <taxon>Pseudomonadati</taxon>
        <taxon>Planctomycetota</taxon>
        <taxon>Planctomycetia</taxon>
        <taxon>Gemmatales</taxon>
        <taxon>Gemmataceae</taxon>
    </lineage>
</organism>
<dbReference type="Proteomes" id="UP000676194">
    <property type="component" value="Chromosome"/>
</dbReference>
<evidence type="ECO:0000313" key="1">
    <source>
        <dbReference type="EMBL" id="QVL30231.1"/>
    </source>
</evidence>
<dbReference type="AlphaFoldDB" id="A0A8E6B352"/>
<sequence length="145" mass="16945">MRFYRSEEEWSSIAERLKQTHCPHCKVVGTLIQHGFLFGYDERNPQSLVPDYTGPSQHPGLGHQTAQKIPWNSAKTPFKMQKIHTALIRLQMRPEFGSGHLAHCFDCQKNFNNIDLLLTLDYDFLTAVDLLERWLNEYQTRQAKK</sequence>
<proteinExistence type="predicted"/>
<dbReference type="EMBL" id="CP074694">
    <property type="protein sequence ID" value="QVL30231.1"/>
    <property type="molecule type" value="Genomic_DNA"/>
</dbReference>
<gene>
    <name evidence="1" type="ORF">KIH39_15365</name>
</gene>
<dbReference type="RefSeq" id="WP_213494108.1">
    <property type="nucleotide sequence ID" value="NZ_CP074694.1"/>
</dbReference>
<protein>
    <submittedName>
        <fullName evidence="1">Uncharacterized protein</fullName>
    </submittedName>
</protein>
<evidence type="ECO:0000313" key="2">
    <source>
        <dbReference type="Proteomes" id="UP000676194"/>
    </source>
</evidence>
<dbReference type="KEGG" id="tsph:KIH39_15365"/>
<keyword evidence="2" id="KW-1185">Reference proteome</keyword>